<dbReference type="Gene3D" id="1.10.8.60">
    <property type="match status" value="1"/>
</dbReference>
<accession>A0A5B8R931</accession>
<dbReference type="PANTHER" id="PTHR34388">
    <property type="entry name" value="DNA POLYMERASE III SUBUNIT DELTA"/>
    <property type="match status" value="1"/>
</dbReference>
<dbReference type="NCBIfam" id="TIGR01128">
    <property type="entry name" value="holA"/>
    <property type="match status" value="1"/>
</dbReference>
<keyword evidence="5" id="KW-0235">DNA replication</keyword>
<dbReference type="GO" id="GO:0003887">
    <property type="term" value="F:DNA-directed DNA polymerase activity"/>
    <property type="evidence" value="ECO:0007669"/>
    <property type="project" value="UniProtKB-KW"/>
</dbReference>
<evidence type="ECO:0000256" key="3">
    <source>
        <dbReference type="ARBA" id="ARBA00022679"/>
    </source>
</evidence>
<evidence type="ECO:0000256" key="7">
    <source>
        <dbReference type="ARBA" id="ARBA00034754"/>
    </source>
</evidence>
<evidence type="ECO:0000256" key="5">
    <source>
        <dbReference type="ARBA" id="ARBA00022705"/>
    </source>
</evidence>
<keyword evidence="3 10" id="KW-0808">Transferase</keyword>
<dbReference type="SUPFAM" id="SSF52540">
    <property type="entry name" value="P-loop containing nucleoside triphosphate hydrolases"/>
    <property type="match status" value="1"/>
</dbReference>
<evidence type="ECO:0000313" key="10">
    <source>
        <dbReference type="EMBL" id="QEA05230.1"/>
    </source>
</evidence>
<sequence>MAELRPEQLPRQLSAGLAPVYLLTGDEPLLVEESLSQIREAARAAGFDEREVLQVEAGFDWGRLREAARSLSLFSSRRLVELRCPDGKVGRDGGAALKEYAGDPPADTLLVVAAAGIDARQRSSAWVKALAGAGVHVHAWPVAAGQLPGWLARRLRARGLEADEEALALLAERAEGNLLAAAQEVDKLSLLYDGGRIGAAEVREAVGDSARFVTFDLPRAVAAGDLARVWRITDGLREEDDEPVLVLGVLARMLRVLLELRAAHASRRESPDAVFRRHRIRKAEQRPLWQLAGAVPASRWQALLVDAARVDRVIKGAARGRPWDELLHLASEMTRLAAGAGRAGARSG</sequence>
<evidence type="ECO:0000256" key="1">
    <source>
        <dbReference type="ARBA" id="ARBA00012417"/>
    </source>
</evidence>
<protein>
    <recommendedName>
        <fullName evidence="2">DNA polymerase III subunit delta</fullName>
        <ecNumber evidence="1">2.7.7.7</ecNumber>
    </recommendedName>
</protein>
<dbReference type="CDD" id="cd18138">
    <property type="entry name" value="HLD_clamp_pol_III_delta"/>
    <property type="match status" value="1"/>
</dbReference>
<comment type="catalytic activity">
    <reaction evidence="8">
        <text>DNA(n) + a 2'-deoxyribonucleoside 5'-triphosphate = DNA(n+1) + diphosphate</text>
        <dbReference type="Rhea" id="RHEA:22508"/>
        <dbReference type="Rhea" id="RHEA-COMP:17339"/>
        <dbReference type="Rhea" id="RHEA-COMP:17340"/>
        <dbReference type="ChEBI" id="CHEBI:33019"/>
        <dbReference type="ChEBI" id="CHEBI:61560"/>
        <dbReference type="ChEBI" id="CHEBI:173112"/>
        <dbReference type="EC" id="2.7.7.7"/>
    </reaction>
</comment>
<dbReference type="PANTHER" id="PTHR34388:SF1">
    <property type="entry name" value="DNA POLYMERASE III SUBUNIT DELTA"/>
    <property type="match status" value="1"/>
</dbReference>
<dbReference type="GO" id="GO:0009360">
    <property type="term" value="C:DNA polymerase III complex"/>
    <property type="evidence" value="ECO:0007669"/>
    <property type="project" value="InterPro"/>
</dbReference>
<dbReference type="InterPro" id="IPR027417">
    <property type="entry name" value="P-loop_NTPase"/>
</dbReference>
<evidence type="ECO:0000256" key="6">
    <source>
        <dbReference type="ARBA" id="ARBA00022932"/>
    </source>
</evidence>
<evidence type="ECO:0000256" key="2">
    <source>
        <dbReference type="ARBA" id="ARBA00017703"/>
    </source>
</evidence>
<gene>
    <name evidence="10" type="primary">holA</name>
    <name evidence="10" type="ORF">KBTEX_01550</name>
</gene>
<dbReference type="Pfam" id="PF06144">
    <property type="entry name" value="DNA_pol3_delta"/>
    <property type="match status" value="1"/>
</dbReference>
<comment type="similarity">
    <text evidence="7">Belongs to the DNA polymerase HolA subunit family.</text>
</comment>
<dbReference type="GO" id="GO:0003677">
    <property type="term" value="F:DNA binding"/>
    <property type="evidence" value="ECO:0007669"/>
    <property type="project" value="InterPro"/>
</dbReference>
<feature type="domain" description="DNA polymerase III delta N-terminal" evidence="9">
    <location>
        <begin position="21"/>
        <end position="138"/>
    </location>
</feature>
<dbReference type="EMBL" id="MN079097">
    <property type="protein sequence ID" value="QEA05230.1"/>
    <property type="molecule type" value="Genomic_DNA"/>
</dbReference>
<dbReference type="InterPro" id="IPR005790">
    <property type="entry name" value="DNA_polIII_delta"/>
</dbReference>
<dbReference type="Gene3D" id="3.40.50.300">
    <property type="entry name" value="P-loop containing nucleotide triphosphate hydrolases"/>
    <property type="match status" value="1"/>
</dbReference>
<name>A0A5B8R931_9ZZZZ</name>
<dbReference type="EC" id="2.7.7.7" evidence="1"/>
<reference evidence="10" key="1">
    <citation type="submission" date="2019-06" db="EMBL/GenBank/DDBJ databases">
        <authorList>
            <person name="Murdoch R.W."/>
            <person name="Fathepure B."/>
        </authorList>
    </citation>
    <scope>NUCLEOTIDE SEQUENCE</scope>
</reference>
<evidence type="ECO:0000259" key="9">
    <source>
        <dbReference type="Pfam" id="PF06144"/>
    </source>
</evidence>
<evidence type="ECO:0000256" key="4">
    <source>
        <dbReference type="ARBA" id="ARBA00022695"/>
    </source>
</evidence>
<dbReference type="Gene3D" id="1.20.272.10">
    <property type="match status" value="1"/>
</dbReference>
<dbReference type="InterPro" id="IPR008921">
    <property type="entry name" value="DNA_pol3_clamp-load_cplx_C"/>
</dbReference>
<dbReference type="AlphaFoldDB" id="A0A5B8R931"/>
<dbReference type="InterPro" id="IPR010372">
    <property type="entry name" value="DNA_pol3_delta_N"/>
</dbReference>
<dbReference type="GO" id="GO:0006261">
    <property type="term" value="P:DNA-templated DNA replication"/>
    <property type="evidence" value="ECO:0007669"/>
    <property type="project" value="TreeGrafter"/>
</dbReference>
<keyword evidence="6" id="KW-0239">DNA-directed DNA polymerase</keyword>
<dbReference type="SUPFAM" id="SSF48019">
    <property type="entry name" value="post-AAA+ oligomerization domain-like"/>
    <property type="match status" value="1"/>
</dbReference>
<keyword evidence="4 10" id="KW-0548">Nucleotidyltransferase</keyword>
<proteinExistence type="inferred from homology"/>
<organism evidence="10">
    <name type="scientific">uncultured organism</name>
    <dbReference type="NCBI Taxonomy" id="155900"/>
    <lineage>
        <taxon>unclassified sequences</taxon>
        <taxon>environmental samples</taxon>
    </lineage>
</organism>
<evidence type="ECO:0000256" key="8">
    <source>
        <dbReference type="ARBA" id="ARBA00049244"/>
    </source>
</evidence>